<proteinExistence type="predicted"/>
<name>A0A4C1XIT6_EUMVA</name>
<keyword evidence="3" id="KW-1185">Reference proteome</keyword>
<evidence type="ECO:0000256" key="1">
    <source>
        <dbReference type="SAM" id="MobiDB-lite"/>
    </source>
</evidence>
<reference evidence="2 3" key="1">
    <citation type="journal article" date="2019" name="Commun. Biol.">
        <title>The bagworm genome reveals a unique fibroin gene that provides high tensile strength.</title>
        <authorList>
            <person name="Kono N."/>
            <person name="Nakamura H."/>
            <person name="Ohtoshi R."/>
            <person name="Tomita M."/>
            <person name="Numata K."/>
            <person name="Arakawa K."/>
        </authorList>
    </citation>
    <scope>NUCLEOTIDE SEQUENCE [LARGE SCALE GENOMIC DNA]</scope>
</reference>
<gene>
    <name evidence="2" type="ORF">EVAR_41926_1</name>
</gene>
<evidence type="ECO:0000313" key="3">
    <source>
        <dbReference type="Proteomes" id="UP000299102"/>
    </source>
</evidence>
<dbReference type="EMBL" id="BGZK01000867">
    <property type="protein sequence ID" value="GBP63338.1"/>
    <property type="molecule type" value="Genomic_DNA"/>
</dbReference>
<sequence>MRGSATVTSFAMRARPAPFRMRKYETAFDARELKKVLRPASFGPALSSRTPSSHDPITRAASPRVPADEKEKMRKVG</sequence>
<feature type="region of interest" description="Disordered" evidence="1">
    <location>
        <begin position="39"/>
        <end position="77"/>
    </location>
</feature>
<organism evidence="2 3">
    <name type="scientific">Eumeta variegata</name>
    <name type="common">Bagworm moth</name>
    <name type="synonym">Eumeta japonica</name>
    <dbReference type="NCBI Taxonomy" id="151549"/>
    <lineage>
        <taxon>Eukaryota</taxon>
        <taxon>Metazoa</taxon>
        <taxon>Ecdysozoa</taxon>
        <taxon>Arthropoda</taxon>
        <taxon>Hexapoda</taxon>
        <taxon>Insecta</taxon>
        <taxon>Pterygota</taxon>
        <taxon>Neoptera</taxon>
        <taxon>Endopterygota</taxon>
        <taxon>Lepidoptera</taxon>
        <taxon>Glossata</taxon>
        <taxon>Ditrysia</taxon>
        <taxon>Tineoidea</taxon>
        <taxon>Psychidae</taxon>
        <taxon>Oiketicinae</taxon>
        <taxon>Eumeta</taxon>
    </lineage>
</organism>
<protein>
    <submittedName>
        <fullName evidence="2">Uncharacterized protein</fullName>
    </submittedName>
</protein>
<comment type="caution">
    <text evidence="2">The sequence shown here is derived from an EMBL/GenBank/DDBJ whole genome shotgun (WGS) entry which is preliminary data.</text>
</comment>
<evidence type="ECO:0000313" key="2">
    <source>
        <dbReference type="EMBL" id="GBP63338.1"/>
    </source>
</evidence>
<dbReference type="AlphaFoldDB" id="A0A4C1XIT6"/>
<accession>A0A4C1XIT6</accession>
<feature type="compositionally biased region" description="Basic and acidic residues" evidence="1">
    <location>
        <begin position="66"/>
        <end position="77"/>
    </location>
</feature>
<dbReference type="Proteomes" id="UP000299102">
    <property type="component" value="Unassembled WGS sequence"/>
</dbReference>